<evidence type="ECO:0000313" key="13">
    <source>
        <dbReference type="EMBL" id="KRY54141.1"/>
    </source>
</evidence>
<evidence type="ECO:0000256" key="7">
    <source>
        <dbReference type="ARBA" id="ARBA00022490"/>
    </source>
</evidence>
<name>A0A0V1CY30_TRIBR</name>
<dbReference type="Gene3D" id="3.30.1360.120">
    <property type="entry name" value="Probable tRNA modification gtpase trme, domain 1"/>
    <property type="match status" value="2"/>
</dbReference>
<dbReference type="Pfam" id="PF01571">
    <property type="entry name" value="GCV_T"/>
    <property type="match status" value="2"/>
</dbReference>
<dbReference type="Pfam" id="PF09790">
    <property type="entry name" value="Hyccin"/>
    <property type="match status" value="1"/>
</dbReference>
<evidence type="ECO:0000256" key="8">
    <source>
        <dbReference type="ARBA" id="ARBA00023136"/>
    </source>
</evidence>
<feature type="domain" description="GCVT N-terminal" evidence="11">
    <location>
        <begin position="114"/>
        <end position="317"/>
    </location>
</feature>
<evidence type="ECO:0000259" key="12">
    <source>
        <dbReference type="Pfam" id="PF08669"/>
    </source>
</evidence>
<dbReference type="SUPFAM" id="SSF101790">
    <property type="entry name" value="Aminomethyltransferase beta-barrel domain"/>
    <property type="match status" value="1"/>
</dbReference>
<keyword evidence="13" id="KW-0489">Methyltransferase</keyword>
<keyword evidence="13" id="KW-0808">Transferase</keyword>
<dbReference type="EMBL" id="JYDI01000074">
    <property type="protein sequence ID" value="KRY54141.1"/>
    <property type="molecule type" value="Genomic_DNA"/>
</dbReference>
<dbReference type="InterPro" id="IPR028896">
    <property type="entry name" value="GcvT/YgfZ/DmdA"/>
</dbReference>
<dbReference type="GO" id="GO:0032259">
    <property type="term" value="P:methylation"/>
    <property type="evidence" value="ECO:0007669"/>
    <property type="project" value="UniProtKB-KW"/>
</dbReference>
<dbReference type="InterPro" id="IPR006222">
    <property type="entry name" value="GCVT_N"/>
</dbReference>
<proteinExistence type="inferred from homology"/>
<dbReference type="Gene3D" id="4.10.1250.10">
    <property type="entry name" value="Aminomethyltransferase fragment"/>
    <property type="match status" value="1"/>
</dbReference>
<comment type="similarity">
    <text evidence="9">Belongs to the Hyccin family.</text>
</comment>
<dbReference type="PANTHER" id="PTHR43757">
    <property type="entry name" value="AMINOMETHYLTRANSFERASE"/>
    <property type="match status" value="1"/>
</dbReference>
<dbReference type="SUPFAM" id="SSF103025">
    <property type="entry name" value="Folate-binding domain"/>
    <property type="match status" value="1"/>
</dbReference>
<evidence type="ECO:0000256" key="5">
    <source>
        <dbReference type="ARBA" id="ARBA00015825"/>
    </source>
</evidence>
<evidence type="ECO:0000256" key="10">
    <source>
        <dbReference type="SAM" id="MobiDB-lite"/>
    </source>
</evidence>
<dbReference type="InterPro" id="IPR018619">
    <property type="entry name" value="Hyccin"/>
</dbReference>
<evidence type="ECO:0000313" key="14">
    <source>
        <dbReference type="Proteomes" id="UP000054653"/>
    </source>
</evidence>
<keyword evidence="14" id="KW-1185">Reference proteome</keyword>
<comment type="similarity">
    <text evidence="3">Belongs to the GcvT family.</text>
</comment>
<gene>
    <name evidence="13" type="primary">Amt</name>
    <name evidence="13" type="ORF">T03_7002</name>
</gene>
<dbReference type="STRING" id="45882.A0A0V1CY30"/>
<evidence type="ECO:0000256" key="4">
    <source>
        <dbReference type="ARBA" id="ARBA00011690"/>
    </source>
</evidence>
<comment type="subcellular location">
    <subcellularLocation>
        <location evidence="1">Cell membrane</location>
    </subcellularLocation>
    <subcellularLocation>
        <location evidence="2">Cytoplasm</location>
        <location evidence="2">Cytosol</location>
    </subcellularLocation>
</comment>
<evidence type="ECO:0000256" key="2">
    <source>
        <dbReference type="ARBA" id="ARBA00004514"/>
    </source>
</evidence>
<evidence type="ECO:0000259" key="11">
    <source>
        <dbReference type="Pfam" id="PF01571"/>
    </source>
</evidence>
<dbReference type="GO" id="GO:0005886">
    <property type="term" value="C:plasma membrane"/>
    <property type="evidence" value="ECO:0007669"/>
    <property type="project" value="UniProtKB-SubCell"/>
</dbReference>
<dbReference type="Gene3D" id="3.30.70.1400">
    <property type="entry name" value="Aminomethyltransferase beta-barrel domains"/>
    <property type="match status" value="2"/>
</dbReference>
<dbReference type="InterPro" id="IPR027266">
    <property type="entry name" value="TrmE/GcvT-like"/>
</dbReference>
<comment type="subunit">
    <text evidence="4">The glycine cleavage system is composed of four proteins: P, T, L and H.</text>
</comment>
<keyword evidence="7" id="KW-0963">Cytoplasm</keyword>
<organism evidence="13 14">
    <name type="scientific">Trichinella britovi</name>
    <name type="common">Parasitic roundworm</name>
    <dbReference type="NCBI Taxonomy" id="45882"/>
    <lineage>
        <taxon>Eukaryota</taxon>
        <taxon>Metazoa</taxon>
        <taxon>Ecdysozoa</taxon>
        <taxon>Nematoda</taxon>
        <taxon>Enoplea</taxon>
        <taxon>Dorylaimia</taxon>
        <taxon>Trichinellida</taxon>
        <taxon>Trichinellidae</taxon>
        <taxon>Trichinella</taxon>
    </lineage>
</organism>
<feature type="domain" description="Aminomethyltransferase C-terminal" evidence="12">
    <location>
        <begin position="345"/>
        <end position="406"/>
    </location>
</feature>
<evidence type="ECO:0000256" key="6">
    <source>
        <dbReference type="ARBA" id="ARBA00022475"/>
    </source>
</evidence>
<protein>
    <recommendedName>
        <fullName evidence="5">Aminomethyltransferase, mitochondrial</fullName>
    </recommendedName>
</protein>
<feature type="domain" description="GCVT N-terminal" evidence="11">
    <location>
        <begin position="32"/>
        <end position="88"/>
    </location>
</feature>
<dbReference type="OrthoDB" id="10263536at2759"/>
<evidence type="ECO:0000256" key="3">
    <source>
        <dbReference type="ARBA" id="ARBA00008609"/>
    </source>
</evidence>
<evidence type="ECO:0000256" key="1">
    <source>
        <dbReference type="ARBA" id="ARBA00004236"/>
    </source>
</evidence>
<dbReference type="InterPro" id="IPR029043">
    <property type="entry name" value="GcvT/YgfZ_C"/>
</dbReference>
<feature type="compositionally biased region" description="Low complexity" evidence="10">
    <location>
        <begin position="841"/>
        <end position="851"/>
    </location>
</feature>
<accession>A0A0V1CY30</accession>
<dbReference type="Pfam" id="PF08669">
    <property type="entry name" value="GCV_T_C"/>
    <property type="match status" value="1"/>
</dbReference>
<dbReference type="GO" id="GO:0008168">
    <property type="term" value="F:methyltransferase activity"/>
    <property type="evidence" value="ECO:0007669"/>
    <property type="project" value="UniProtKB-KW"/>
</dbReference>
<feature type="region of interest" description="Disordered" evidence="10">
    <location>
        <begin position="837"/>
        <end position="877"/>
    </location>
</feature>
<keyword evidence="8" id="KW-0472">Membrane</keyword>
<comment type="caution">
    <text evidence="13">The sequence shown here is derived from an EMBL/GenBank/DDBJ whole genome shotgun (WGS) entry which is preliminary data.</text>
</comment>
<dbReference type="InterPro" id="IPR013977">
    <property type="entry name" value="GcvT_C"/>
</dbReference>
<dbReference type="PANTHER" id="PTHR43757:SF16">
    <property type="entry name" value="AMINOMETHYLTRANSFERASE, MITOCHONDRIAL"/>
    <property type="match status" value="1"/>
</dbReference>
<dbReference type="Proteomes" id="UP000054653">
    <property type="component" value="Unassembled WGS sequence"/>
</dbReference>
<dbReference type="OMA" id="NTEGVHH"/>
<sequence>MRPLTISLQSRALLKNSFRRNASQGLPKKTCLFDFHKAHQAKMVEFGGWLMPVSYADQSVGESHLHTRNHCSIFDVSHMLQTRIFGEDRHGRRILFKFNFNFDQNCLFLFLRIAFIEKLTVADVQGLKEHRSVLTVFTNDNGGIKDDLIITKDDDHLFLVSNAACSDKDIAHMKLELENFKKDGRDVTVEHLNNRALIAVQGLMDGPEMIKVVQAGVKYDMRCLIFMSSVVTSVFDIPNCRLSRCGYTGEDGVEISIDSDRAVELCEKILNSTHAPVKLAGLGARDSLRLEAAMCLYGTDMDETTTPVEAGLSWLIARRRREMADFPGADIIMKQLKSKEKNISKKRVGMISTSGRPPRGNYDILIPNGDVVIGKVTSGCPSPVLKENVAMGYVKSEYTKVGTQLKKKTIHRCFSGEDAVCSTSILRPLIQRSVCLDLSSVCPFLCKLHYTGSGVHFLAENWHIKNNASERDELIHADGSDMKNNELFTLLEDYKEKLRDAETKPSSVQLQERIINLLRNFQDHANEETISICSELLDFYHKGQMWRDFCFEFLPSLIECYLLSRCSGSSNVSLAVGTLLITIYNCELQNADGSLKKEVIRLAPATQSSVFNRDPSNVMTLEGMTEKNVFSLNTEGIHHCQIGPHLAYSSINASNRFLLLTNLLKTYNSLMDKFSLMSIESYCAMCYSICRSGFQFETLDVLKSFVGPGLRRQEQHLHHFMEERPNAPRILLSSYFLVEAINGLQHAMFGNACVSALLAIESIHLRAKYELYTDVLLVTNAILNSLETYKNAGMTLDNLIGIYTACSPAVQVHIQRSPGLITKASFKLRKFSSKLMPHALSNSSSPSGSPRSPRKHEHETTACLVEEEDDGQLPTTSISSLKNIDSLAESPNKSFIGDEADEDSNTLTILLTANGDDKRHQSVEEELGR</sequence>
<keyword evidence="6" id="KW-1003">Cell membrane</keyword>
<dbReference type="AlphaFoldDB" id="A0A0V1CY30"/>
<dbReference type="Gene3D" id="2.40.30.110">
    <property type="entry name" value="Aminomethyltransferase beta-barrel domains"/>
    <property type="match status" value="1"/>
</dbReference>
<reference evidence="13 14" key="1">
    <citation type="submission" date="2015-01" db="EMBL/GenBank/DDBJ databases">
        <title>Evolution of Trichinella species and genotypes.</title>
        <authorList>
            <person name="Korhonen P.K."/>
            <person name="Edoardo P."/>
            <person name="Giuseppe L.R."/>
            <person name="Gasser R.B."/>
        </authorList>
    </citation>
    <scope>NUCLEOTIDE SEQUENCE [LARGE SCALE GENOMIC DNA]</scope>
    <source>
        <strain evidence="13">ISS120</strain>
    </source>
</reference>
<dbReference type="GO" id="GO:0005739">
    <property type="term" value="C:mitochondrion"/>
    <property type="evidence" value="ECO:0007669"/>
    <property type="project" value="TreeGrafter"/>
</dbReference>
<dbReference type="GO" id="GO:0005829">
    <property type="term" value="C:cytosol"/>
    <property type="evidence" value="ECO:0007669"/>
    <property type="project" value="UniProtKB-SubCell"/>
</dbReference>
<evidence type="ECO:0000256" key="9">
    <source>
        <dbReference type="ARBA" id="ARBA00034482"/>
    </source>
</evidence>